<evidence type="ECO:0000256" key="4">
    <source>
        <dbReference type="PIRSR" id="PIRSR000102-1"/>
    </source>
</evidence>
<keyword evidence="2 6" id="KW-0560">Oxidoreductase</keyword>
<evidence type="ECO:0000259" key="7">
    <source>
        <dbReference type="Pfam" id="PF00056"/>
    </source>
</evidence>
<evidence type="ECO:0000259" key="8">
    <source>
        <dbReference type="Pfam" id="PF02866"/>
    </source>
</evidence>
<dbReference type="SUPFAM" id="SSF51735">
    <property type="entry name" value="NAD(P)-binding Rossmann-fold domains"/>
    <property type="match status" value="1"/>
</dbReference>
<dbReference type="AlphaFoldDB" id="A0A1M5GW90"/>
<evidence type="ECO:0000256" key="2">
    <source>
        <dbReference type="ARBA" id="ARBA00023002"/>
    </source>
</evidence>
<evidence type="ECO:0000256" key="1">
    <source>
        <dbReference type="ARBA" id="ARBA00003966"/>
    </source>
</evidence>
<evidence type="ECO:0000256" key="3">
    <source>
        <dbReference type="ARBA" id="ARBA00023027"/>
    </source>
</evidence>
<dbReference type="PRINTS" id="PR00086">
    <property type="entry name" value="LLDHDRGNASE"/>
</dbReference>
<feature type="binding site" evidence="5">
    <location>
        <begin position="7"/>
        <end position="12"/>
    </location>
    <ligand>
        <name>NAD(+)</name>
        <dbReference type="ChEBI" id="CHEBI:57540"/>
    </ligand>
</feature>
<dbReference type="PIRSF" id="PIRSF000102">
    <property type="entry name" value="Lac_mal_DH"/>
    <property type="match status" value="1"/>
</dbReference>
<feature type="domain" description="Lactate/malate dehydrogenase C-terminal" evidence="8">
    <location>
        <begin position="147"/>
        <end position="308"/>
    </location>
</feature>
<dbReference type="Pfam" id="PF02866">
    <property type="entry name" value="Ldh_1_C"/>
    <property type="match status" value="1"/>
</dbReference>
<dbReference type="InterPro" id="IPR001236">
    <property type="entry name" value="Lactate/malate_DH_N"/>
</dbReference>
<dbReference type="SUPFAM" id="SSF56327">
    <property type="entry name" value="LDH C-terminal domain-like"/>
    <property type="match status" value="1"/>
</dbReference>
<evidence type="ECO:0000313" key="10">
    <source>
        <dbReference type="Proteomes" id="UP000190675"/>
    </source>
</evidence>
<reference evidence="9 10" key="1">
    <citation type="submission" date="2016-11" db="EMBL/GenBank/DDBJ databases">
        <authorList>
            <person name="Jaros S."/>
            <person name="Januszkiewicz K."/>
            <person name="Wedrychowicz H."/>
        </authorList>
    </citation>
    <scope>NUCLEOTIDE SEQUENCE [LARGE SCALE GENOMIC DNA]</scope>
    <source>
        <strain evidence="9 10">GAS242</strain>
    </source>
</reference>
<dbReference type="InterPro" id="IPR001557">
    <property type="entry name" value="L-lactate/malate_DH"/>
</dbReference>
<name>A0A1M5GW90_9BRAD</name>
<dbReference type="EMBL" id="LT670818">
    <property type="protein sequence ID" value="SHG07989.1"/>
    <property type="molecule type" value="Genomic_DNA"/>
</dbReference>
<dbReference type="Gene3D" id="3.40.50.720">
    <property type="entry name" value="NAD(P)-binding Rossmann-like Domain"/>
    <property type="match status" value="1"/>
</dbReference>
<dbReference type="GO" id="GO:0004459">
    <property type="term" value="F:L-lactate dehydrogenase (NAD+) activity"/>
    <property type="evidence" value="ECO:0007669"/>
    <property type="project" value="TreeGrafter"/>
</dbReference>
<feature type="binding site" evidence="5">
    <location>
        <position position="100"/>
    </location>
    <ligand>
        <name>NAD(+)</name>
        <dbReference type="ChEBI" id="CHEBI:57540"/>
    </ligand>
</feature>
<protein>
    <submittedName>
        <fullName evidence="9">Malate dehydrogenase (NAD)</fullName>
    </submittedName>
</protein>
<dbReference type="GO" id="GO:0006089">
    <property type="term" value="P:lactate metabolic process"/>
    <property type="evidence" value="ECO:0007669"/>
    <property type="project" value="TreeGrafter"/>
</dbReference>
<dbReference type="InterPro" id="IPR015955">
    <property type="entry name" value="Lactate_DH/Glyco_Ohase_4_C"/>
</dbReference>
<sequence length="317" mass="33810">MKVAIIGAGAVGSACLTALVMRGCASEIIVIDRTSEKARGLVTDVQYGATLSPSVVIRAGDYADLKGAALVMVTAGVNEKTGGATNRGDPAGRLRLLDTNVGVYRDVISRLDAVEPEAMVLVVTDPPDPLADATRLMGHGRVLSTGTFLDSLRFRFHLARRFGVSASSVSAQVLGEHGTSEVFIWSSAHIAGVPIQALLSQQRDNDFDKFRSDVEDEVRYANISIIEGIGASQHGIGMVSARIAEIILRDERVAIPIGCYSPEYGVTLSLPSIVGREGVVRTLDPELSMDERRGLLRSVDTLKAALGQIRRSELQPS</sequence>
<dbReference type="PROSITE" id="PS51257">
    <property type="entry name" value="PROKAR_LIPOPROTEIN"/>
    <property type="match status" value="1"/>
</dbReference>
<accession>A0A1M5GW90</accession>
<dbReference type="PANTHER" id="PTHR43128">
    <property type="entry name" value="L-2-HYDROXYCARBOXYLATE DEHYDROGENASE (NAD(P)(+))"/>
    <property type="match status" value="1"/>
</dbReference>
<organism evidence="9 10">
    <name type="scientific">Bradyrhizobium erythrophlei</name>
    <dbReference type="NCBI Taxonomy" id="1437360"/>
    <lineage>
        <taxon>Bacteria</taxon>
        <taxon>Pseudomonadati</taxon>
        <taxon>Pseudomonadota</taxon>
        <taxon>Alphaproteobacteria</taxon>
        <taxon>Hyphomicrobiales</taxon>
        <taxon>Nitrobacteraceae</taxon>
        <taxon>Bradyrhizobium</taxon>
    </lineage>
</organism>
<evidence type="ECO:0000313" key="9">
    <source>
        <dbReference type="EMBL" id="SHG07989.1"/>
    </source>
</evidence>
<evidence type="ECO:0000256" key="5">
    <source>
        <dbReference type="PIRSR" id="PIRSR000102-3"/>
    </source>
</evidence>
<dbReference type="Gene3D" id="3.90.110.10">
    <property type="entry name" value="Lactate dehydrogenase/glycoside hydrolase, family 4, C-terminal"/>
    <property type="match status" value="1"/>
</dbReference>
<dbReference type="InterPro" id="IPR022383">
    <property type="entry name" value="Lactate/malate_DH_C"/>
</dbReference>
<dbReference type="RefSeq" id="WP_079564388.1">
    <property type="nucleotide sequence ID" value="NZ_LT670818.1"/>
</dbReference>
<proteinExistence type="inferred from homology"/>
<dbReference type="InterPro" id="IPR036291">
    <property type="entry name" value="NAD(P)-bd_dom_sf"/>
</dbReference>
<feature type="domain" description="Lactate/malate dehydrogenase N-terminal" evidence="7">
    <location>
        <begin position="1"/>
        <end position="134"/>
    </location>
</feature>
<feature type="binding site" evidence="5">
    <location>
        <position position="32"/>
    </location>
    <ligand>
        <name>NAD(+)</name>
        <dbReference type="ChEBI" id="CHEBI:57540"/>
    </ligand>
</feature>
<dbReference type="Pfam" id="PF00056">
    <property type="entry name" value="Ldh_1_N"/>
    <property type="match status" value="1"/>
</dbReference>
<dbReference type="Proteomes" id="UP000190675">
    <property type="component" value="Chromosome I"/>
</dbReference>
<comment type="similarity">
    <text evidence="6">Belongs to the LDH/MDH superfamily.</text>
</comment>
<evidence type="ECO:0000256" key="6">
    <source>
        <dbReference type="RuleBase" id="RU003369"/>
    </source>
</evidence>
<gene>
    <name evidence="9" type="ORF">SAMN05444169_0419</name>
</gene>
<feature type="active site" description="Proton acceptor" evidence="4">
    <location>
        <position position="177"/>
    </location>
</feature>
<dbReference type="OrthoDB" id="9802969at2"/>
<keyword evidence="3 5" id="KW-0520">NAD</keyword>
<dbReference type="PANTHER" id="PTHR43128:SF16">
    <property type="entry name" value="L-LACTATE DEHYDROGENASE"/>
    <property type="match status" value="1"/>
</dbReference>
<comment type="function">
    <text evidence="1">Catalyzes the reversible oxidation of malate to oxaloacetate.</text>
</comment>